<evidence type="ECO:0000256" key="5">
    <source>
        <dbReference type="SAM" id="Phobius"/>
    </source>
</evidence>
<feature type="transmembrane region" description="Helical" evidence="5">
    <location>
        <begin position="57"/>
        <end position="86"/>
    </location>
</feature>
<feature type="transmembrane region" description="Helical" evidence="5">
    <location>
        <begin position="20"/>
        <end position="37"/>
    </location>
</feature>
<comment type="caution">
    <text evidence="6">The sequence shown here is derived from an EMBL/GenBank/DDBJ whole genome shotgun (WGS) entry which is preliminary data.</text>
</comment>
<feature type="transmembrane region" description="Helical" evidence="5">
    <location>
        <begin position="131"/>
        <end position="153"/>
    </location>
</feature>
<keyword evidence="7" id="KW-1185">Reference proteome</keyword>
<gene>
    <name evidence="6" type="ORF">OCV65_01955</name>
</gene>
<feature type="transmembrane region" description="Helical" evidence="5">
    <location>
        <begin position="160"/>
        <end position="182"/>
    </location>
</feature>
<accession>A0ABT2S431</accession>
<dbReference type="Gene3D" id="1.20.1540.10">
    <property type="entry name" value="Rhomboid-like"/>
    <property type="match status" value="1"/>
</dbReference>
<keyword evidence="2 5" id="KW-0812">Transmembrane</keyword>
<evidence type="ECO:0000256" key="4">
    <source>
        <dbReference type="ARBA" id="ARBA00023136"/>
    </source>
</evidence>
<sequence length="285" mass="33214">MNWLDKLERKFGRYAIHNLMYYIIILYAVGFVFQMINPSFYYNYLSLDAAAILHGQIWRIVTFIIQPPSSSLLFIIIVLYFYYVLGSNLERTWGAFRFNVYFFSGMLFHVIAAIIVYLLTGLSLPLGTSYLNLSLFFAFAAMYPELEFLLFFLIPIKAKWLAIIDGVYFGYTVLQAFLPAYGGGYYGILYKANALAAVVSILNFVIFFLCSRNMKPYSPKERMRKQQFKQKMRPVNHYAGGARHRCAVCGRTELDDPNLEFRYCSRCNGDYEYCQDHLFTHTHVK</sequence>
<dbReference type="GO" id="GO:0006508">
    <property type="term" value="P:proteolysis"/>
    <property type="evidence" value="ECO:0007669"/>
    <property type="project" value="UniProtKB-KW"/>
</dbReference>
<keyword evidence="6" id="KW-0378">Hydrolase</keyword>
<dbReference type="SUPFAM" id="SSF144091">
    <property type="entry name" value="Rhomboid-like"/>
    <property type="match status" value="1"/>
</dbReference>
<dbReference type="InterPro" id="IPR035952">
    <property type="entry name" value="Rhomboid-like_sf"/>
</dbReference>
<evidence type="ECO:0000313" key="6">
    <source>
        <dbReference type="EMBL" id="MCU6699010.1"/>
    </source>
</evidence>
<proteinExistence type="predicted"/>
<protein>
    <submittedName>
        <fullName evidence="6">Rhomboid family intramembrane serine protease</fullName>
    </submittedName>
</protein>
<dbReference type="GO" id="GO:0008233">
    <property type="term" value="F:peptidase activity"/>
    <property type="evidence" value="ECO:0007669"/>
    <property type="project" value="UniProtKB-KW"/>
</dbReference>
<feature type="transmembrane region" description="Helical" evidence="5">
    <location>
        <begin position="98"/>
        <end position="119"/>
    </location>
</feature>
<comment type="subcellular location">
    <subcellularLocation>
        <location evidence="1">Membrane</location>
        <topology evidence="1">Multi-pass membrane protein</topology>
    </subcellularLocation>
</comment>
<organism evidence="6 7">
    <name type="scientific">Dorea ammoniilytica</name>
    <dbReference type="NCBI Taxonomy" id="2981788"/>
    <lineage>
        <taxon>Bacteria</taxon>
        <taxon>Bacillati</taxon>
        <taxon>Bacillota</taxon>
        <taxon>Clostridia</taxon>
        <taxon>Lachnospirales</taxon>
        <taxon>Lachnospiraceae</taxon>
        <taxon>Dorea</taxon>
    </lineage>
</organism>
<evidence type="ECO:0000256" key="2">
    <source>
        <dbReference type="ARBA" id="ARBA00022692"/>
    </source>
</evidence>
<feature type="transmembrane region" description="Helical" evidence="5">
    <location>
        <begin position="188"/>
        <end position="210"/>
    </location>
</feature>
<name>A0ABT2S431_9FIRM</name>
<dbReference type="RefSeq" id="WP_262580747.1">
    <property type="nucleotide sequence ID" value="NZ_JAOQJV010000001.1"/>
</dbReference>
<evidence type="ECO:0000256" key="1">
    <source>
        <dbReference type="ARBA" id="ARBA00004141"/>
    </source>
</evidence>
<keyword evidence="6" id="KW-0645">Protease</keyword>
<evidence type="ECO:0000313" key="7">
    <source>
        <dbReference type="Proteomes" id="UP001207605"/>
    </source>
</evidence>
<reference evidence="6 7" key="1">
    <citation type="journal article" date="2021" name="ISME Commun">
        <title>Automated analysis of genomic sequences facilitates high-throughput and comprehensive description of bacteria.</title>
        <authorList>
            <person name="Hitch T.C.A."/>
        </authorList>
    </citation>
    <scope>NUCLEOTIDE SEQUENCE [LARGE SCALE GENOMIC DNA]</scope>
    <source>
        <strain evidence="6 7">Sanger_02</strain>
    </source>
</reference>
<keyword evidence="4 5" id="KW-0472">Membrane</keyword>
<dbReference type="EMBL" id="JAOQJV010000001">
    <property type="protein sequence ID" value="MCU6699010.1"/>
    <property type="molecule type" value="Genomic_DNA"/>
</dbReference>
<evidence type="ECO:0000256" key="3">
    <source>
        <dbReference type="ARBA" id="ARBA00022989"/>
    </source>
</evidence>
<keyword evidence="3 5" id="KW-1133">Transmembrane helix</keyword>
<dbReference type="Proteomes" id="UP001207605">
    <property type="component" value="Unassembled WGS sequence"/>
</dbReference>